<dbReference type="EMBL" id="FLQU01000831">
    <property type="protein sequence ID" value="SBS89849.1"/>
    <property type="molecule type" value="Genomic_DNA"/>
</dbReference>
<dbReference type="Proteomes" id="UP000078560">
    <property type="component" value="Unassembled WGS sequence"/>
</dbReference>
<sequence length="70" mass="8121">NKQNEIHMPTVKDEKLDAVSIDSKFENKNVNNLYDSTITPKANFHHTPFEALQSHEQNENVKINKTEKDL</sequence>
<feature type="non-terminal residue" evidence="1">
    <location>
        <position position="1"/>
    </location>
</feature>
<keyword evidence="1" id="KW-0645">Protease</keyword>
<gene>
    <name evidence="1" type="ORF">POVCU2_0058240</name>
</gene>
<evidence type="ECO:0000313" key="1">
    <source>
        <dbReference type="EMBL" id="SBS89849.1"/>
    </source>
</evidence>
<evidence type="ECO:0000313" key="2">
    <source>
        <dbReference type="Proteomes" id="UP000078560"/>
    </source>
</evidence>
<organism evidence="1 2">
    <name type="scientific">Plasmodium ovale curtisi</name>
    <dbReference type="NCBI Taxonomy" id="864141"/>
    <lineage>
        <taxon>Eukaryota</taxon>
        <taxon>Sar</taxon>
        <taxon>Alveolata</taxon>
        <taxon>Apicomplexa</taxon>
        <taxon>Aconoidasida</taxon>
        <taxon>Haemosporida</taxon>
        <taxon>Plasmodiidae</taxon>
        <taxon>Plasmodium</taxon>
        <taxon>Plasmodium (Plasmodium)</taxon>
    </lineage>
</organism>
<accession>A0A1A8WDM2</accession>
<keyword evidence="1" id="KW-0378">Hydrolase</keyword>
<reference evidence="2" key="1">
    <citation type="submission" date="2016-05" db="EMBL/GenBank/DDBJ databases">
        <authorList>
            <person name="Naeem Raeece"/>
        </authorList>
    </citation>
    <scope>NUCLEOTIDE SEQUENCE [LARGE SCALE GENOMIC DNA]</scope>
</reference>
<dbReference type="GO" id="GO:0008233">
    <property type="term" value="F:peptidase activity"/>
    <property type="evidence" value="ECO:0007669"/>
    <property type="project" value="UniProtKB-KW"/>
</dbReference>
<proteinExistence type="predicted"/>
<name>A0A1A8WDM2_PLAOA</name>
<protein>
    <submittedName>
        <fullName evidence="1">Sentrin-specific protease 1, putative (SENP1)</fullName>
    </submittedName>
</protein>
<dbReference type="AlphaFoldDB" id="A0A1A8WDM2"/>
<dbReference type="GO" id="GO:0006508">
    <property type="term" value="P:proteolysis"/>
    <property type="evidence" value="ECO:0007669"/>
    <property type="project" value="UniProtKB-KW"/>
</dbReference>